<dbReference type="PANTHER" id="PTHR21212">
    <property type="entry name" value="BERNARDINELLI-SEIP CONGENITAL LIPODYSTROPHY 2 HOMOLOG BSCL2 PROTEIN"/>
    <property type="match status" value="1"/>
</dbReference>
<dbReference type="GO" id="GO:0005789">
    <property type="term" value="C:endoplasmic reticulum membrane"/>
    <property type="evidence" value="ECO:0007669"/>
    <property type="project" value="UniProtKB-SubCell"/>
</dbReference>
<dbReference type="InterPro" id="IPR009617">
    <property type="entry name" value="Seipin"/>
</dbReference>
<keyword evidence="8" id="KW-0732">Signal</keyword>
<evidence type="ECO:0000256" key="8">
    <source>
        <dbReference type="SAM" id="SignalP"/>
    </source>
</evidence>
<dbReference type="AlphaFoldDB" id="A0AAV1THK3"/>
<feature type="transmembrane region" description="Helical" evidence="7">
    <location>
        <begin position="273"/>
        <end position="297"/>
    </location>
</feature>
<keyword evidence="2 7" id="KW-0812">Transmembrane</keyword>
<accession>A0AAV1THK3</accession>
<gene>
    <name evidence="9" type="ORF">PM001_LOCUS5790</name>
</gene>
<keyword evidence="3" id="KW-0256">Endoplasmic reticulum</keyword>
<keyword evidence="6 7" id="KW-0472">Membrane</keyword>
<proteinExistence type="predicted"/>
<evidence type="ECO:0000256" key="5">
    <source>
        <dbReference type="ARBA" id="ARBA00023098"/>
    </source>
</evidence>
<keyword evidence="4 7" id="KW-1133">Transmembrane helix</keyword>
<feature type="chain" id="PRO_5043516750" description="Seipin" evidence="8">
    <location>
        <begin position="23"/>
        <end position="393"/>
    </location>
</feature>
<protein>
    <recommendedName>
        <fullName evidence="11">Seipin</fullName>
    </recommendedName>
</protein>
<evidence type="ECO:0000256" key="7">
    <source>
        <dbReference type="SAM" id="Phobius"/>
    </source>
</evidence>
<evidence type="ECO:0008006" key="11">
    <source>
        <dbReference type="Google" id="ProtNLM"/>
    </source>
</evidence>
<evidence type="ECO:0000313" key="10">
    <source>
        <dbReference type="Proteomes" id="UP001162060"/>
    </source>
</evidence>
<organism evidence="9 10">
    <name type="scientific">Peronospora matthiolae</name>
    <dbReference type="NCBI Taxonomy" id="2874970"/>
    <lineage>
        <taxon>Eukaryota</taxon>
        <taxon>Sar</taxon>
        <taxon>Stramenopiles</taxon>
        <taxon>Oomycota</taxon>
        <taxon>Peronosporomycetes</taxon>
        <taxon>Peronosporales</taxon>
        <taxon>Peronosporaceae</taxon>
        <taxon>Peronospora</taxon>
    </lineage>
</organism>
<evidence type="ECO:0000256" key="1">
    <source>
        <dbReference type="ARBA" id="ARBA00004477"/>
    </source>
</evidence>
<feature type="signal peptide" evidence="8">
    <location>
        <begin position="1"/>
        <end position="22"/>
    </location>
</feature>
<dbReference type="GO" id="GO:0140042">
    <property type="term" value="P:lipid droplet formation"/>
    <property type="evidence" value="ECO:0007669"/>
    <property type="project" value="UniProtKB-ARBA"/>
</dbReference>
<name>A0AAV1THK3_9STRA</name>
<reference evidence="9" key="1">
    <citation type="submission" date="2024-01" db="EMBL/GenBank/DDBJ databases">
        <authorList>
            <person name="Webb A."/>
        </authorList>
    </citation>
    <scope>NUCLEOTIDE SEQUENCE</scope>
    <source>
        <strain evidence="9">Pm1</strain>
    </source>
</reference>
<evidence type="ECO:0000256" key="4">
    <source>
        <dbReference type="ARBA" id="ARBA00022989"/>
    </source>
</evidence>
<dbReference type="EMBL" id="CAKLBY020000047">
    <property type="protein sequence ID" value="CAK7918421.1"/>
    <property type="molecule type" value="Genomic_DNA"/>
</dbReference>
<evidence type="ECO:0000256" key="6">
    <source>
        <dbReference type="ARBA" id="ARBA00023136"/>
    </source>
</evidence>
<keyword evidence="5" id="KW-0443">Lipid metabolism</keyword>
<dbReference type="PANTHER" id="PTHR21212:SF0">
    <property type="entry name" value="SEIPIN"/>
    <property type="match status" value="1"/>
</dbReference>
<dbReference type="GO" id="GO:0006629">
    <property type="term" value="P:lipid metabolic process"/>
    <property type="evidence" value="ECO:0007669"/>
    <property type="project" value="UniProtKB-KW"/>
</dbReference>
<dbReference type="Pfam" id="PF06775">
    <property type="entry name" value="Seipin"/>
    <property type="match status" value="1"/>
</dbReference>
<sequence>MTTTAWSPWTLVLPFLPSTATALLQNEDARQRLRATLTRVTQVYSKLLLRWVVRAAQVGAGLSLLFATASLLYALLYYLVIPSRFHDQDVFFNYGQRHRAITQLSDGYTVPSASMNLHDPVHQWQSLVETSETAAVFVPGVKYDVIVELTLPESRVNAEVGVFMVTTSLWDAKKERRLAKSARPLMMLGLPAPVRWLRLGWWLVPYALGVTEPVQTLRLTAINGYVENAEFPVTRVDIELNTPQVQVYAAKLTVIAQLTGVRYLMYHWAVPTAVLFILNIAFVEMLVLVILYAVYVLPQLDEGGDATVLEAAAADTAVLEAAATDARDKAKQLFETRTSANADAETDPRVKSEVLIGEMPFMEESMKEALAGTTPDVKEEVMVVEKEQVDGSS</sequence>
<comment type="subcellular location">
    <subcellularLocation>
        <location evidence="1">Endoplasmic reticulum membrane</location>
        <topology evidence="1">Multi-pass membrane protein</topology>
    </subcellularLocation>
</comment>
<dbReference type="CDD" id="cd23995">
    <property type="entry name" value="Seipin_BSCL2_like"/>
    <property type="match status" value="1"/>
</dbReference>
<comment type="caution">
    <text evidence="9">The sequence shown here is derived from an EMBL/GenBank/DDBJ whole genome shotgun (WGS) entry which is preliminary data.</text>
</comment>
<dbReference type="Proteomes" id="UP001162060">
    <property type="component" value="Unassembled WGS sequence"/>
</dbReference>
<feature type="transmembrane region" description="Helical" evidence="7">
    <location>
        <begin position="59"/>
        <end position="80"/>
    </location>
</feature>
<evidence type="ECO:0000256" key="3">
    <source>
        <dbReference type="ARBA" id="ARBA00022824"/>
    </source>
</evidence>
<evidence type="ECO:0000313" key="9">
    <source>
        <dbReference type="EMBL" id="CAK7918421.1"/>
    </source>
</evidence>
<evidence type="ECO:0000256" key="2">
    <source>
        <dbReference type="ARBA" id="ARBA00022692"/>
    </source>
</evidence>